<dbReference type="SMART" id="SM00382">
    <property type="entry name" value="AAA"/>
    <property type="match status" value="1"/>
</dbReference>
<evidence type="ECO:0000256" key="5">
    <source>
        <dbReference type="ARBA" id="ARBA00022741"/>
    </source>
</evidence>
<evidence type="ECO:0000256" key="6">
    <source>
        <dbReference type="ARBA" id="ARBA00022840"/>
    </source>
</evidence>
<evidence type="ECO:0000256" key="4">
    <source>
        <dbReference type="ARBA" id="ARBA00022692"/>
    </source>
</evidence>
<keyword evidence="13" id="KW-1185">Reference proteome</keyword>
<evidence type="ECO:0000313" key="13">
    <source>
        <dbReference type="Proteomes" id="UP000596929"/>
    </source>
</evidence>
<dbReference type="PROSITE" id="PS00211">
    <property type="entry name" value="ABC_TRANSPORTER_1"/>
    <property type="match status" value="1"/>
</dbReference>
<evidence type="ECO:0000256" key="10">
    <source>
        <dbReference type="SAM" id="Phobius"/>
    </source>
</evidence>
<evidence type="ECO:0000259" key="11">
    <source>
        <dbReference type="PROSITE" id="PS50893"/>
    </source>
</evidence>
<keyword evidence="6 12" id="KW-0067">ATP-binding</keyword>
<dbReference type="InterPro" id="IPR003439">
    <property type="entry name" value="ABC_transporter-like_ATP-bd"/>
</dbReference>
<comment type="similarity">
    <text evidence="9">Belongs to the ABC transporter superfamily. Macrolide exporter (TC 3.A.1.122) family.</text>
</comment>
<dbReference type="InterPro" id="IPR003838">
    <property type="entry name" value="ABC3_permease_C"/>
</dbReference>
<dbReference type="Pfam" id="PF02687">
    <property type="entry name" value="FtsX"/>
    <property type="match status" value="1"/>
</dbReference>
<dbReference type="InterPro" id="IPR017911">
    <property type="entry name" value="MacB-like_ATP-bd"/>
</dbReference>
<keyword evidence="5" id="KW-0547">Nucleotide-binding</keyword>
<comment type="subcellular location">
    <subcellularLocation>
        <location evidence="1">Cell inner membrane</location>
        <topology evidence="1">Multi-pass membrane protein</topology>
    </subcellularLocation>
</comment>
<dbReference type="EMBL" id="JACOOO010000004">
    <property type="protein sequence ID" value="MBC5627722.1"/>
    <property type="molecule type" value="Genomic_DNA"/>
</dbReference>
<dbReference type="PROSITE" id="PS50893">
    <property type="entry name" value="ABC_TRANSPORTER_2"/>
    <property type="match status" value="1"/>
</dbReference>
<dbReference type="CDD" id="cd03255">
    <property type="entry name" value="ABC_MJ0796_LolCDE_FtsE"/>
    <property type="match status" value="1"/>
</dbReference>
<dbReference type="SUPFAM" id="SSF52540">
    <property type="entry name" value="P-loop containing nucleoside triphosphate hydrolases"/>
    <property type="match status" value="1"/>
</dbReference>
<dbReference type="Gene3D" id="3.40.50.300">
    <property type="entry name" value="P-loop containing nucleotide triphosphate hydrolases"/>
    <property type="match status" value="1"/>
</dbReference>
<proteinExistence type="inferred from homology"/>
<evidence type="ECO:0000256" key="1">
    <source>
        <dbReference type="ARBA" id="ARBA00004429"/>
    </source>
</evidence>
<feature type="transmembrane region" description="Helical" evidence="10">
    <location>
        <begin position="587"/>
        <end position="608"/>
    </location>
</feature>
<dbReference type="GO" id="GO:0005524">
    <property type="term" value="F:ATP binding"/>
    <property type="evidence" value="ECO:0007669"/>
    <property type="project" value="UniProtKB-KW"/>
</dbReference>
<keyword evidence="3" id="KW-1003">Cell membrane</keyword>
<keyword evidence="4 10" id="KW-0812">Transmembrane</keyword>
<dbReference type="Pfam" id="PF00005">
    <property type="entry name" value="ABC_tran"/>
    <property type="match status" value="1"/>
</dbReference>
<dbReference type="InterPro" id="IPR027417">
    <property type="entry name" value="P-loop_NTPase"/>
</dbReference>
<accession>A0ABR7D8L4</accession>
<reference evidence="12 13" key="1">
    <citation type="submission" date="2020-08" db="EMBL/GenBank/DDBJ databases">
        <title>Genome public.</title>
        <authorList>
            <person name="Liu C."/>
            <person name="Sun Q."/>
        </authorList>
    </citation>
    <scope>NUCLEOTIDE SEQUENCE [LARGE SCALE GENOMIC DNA]</scope>
    <source>
        <strain evidence="12 13">NSJ-6</strain>
    </source>
</reference>
<protein>
    <submittedName>
        <fullName evidence="12">ABC transporter ATP-binding protein/permease</fullName>
    </submittedName>
</protein>
<organism evidence="12 13">
    <name type="scientific">Clostridium hominis</name>
    <dbReference type="NCBI Taxonomy" id="2763036"/>
    <lineage>
        <taxon>Bacteria</taxon>
        <taxon>Bacillati</taxon>
        <taxon>Bacillota</taxon>
        <taxon>Clostridia</taxon>
        <taxon>Eubacteriales</taxon>
        <taxon>Clostridiaceae</taxon>
        <taxon>Clostridium</taxon>
    </lineage>
</organism>
<dbReference type="Proteomes" id="UP000596929">
    <property type="component" value="Unassembled WGS sequence"/>
</dbReference>
<feature type="domain" description="ABC transporter" evidence="11">
    <location>
        <begin position="2"/>
        <end position="236"/>
    </location>
</feature>
<name>A0ABR7D8L4_9CLOT</name>
<comment type="caution">
    <text evidence="12">The sequence shown here is derived from an EMBL/GenBank/DDBJ whole genome shotgun (WGS) entry which is preliminary data.</text>
</comment>
<keyword evidence="2" id="KW-0813">Transport</keyword>
<feature type="transmembrane region" description="Helical" evidence="10">
    <location>
        <begin position="554"/>
        <end position="575"/>
    </location>
</feature>
<dbReference type="InterPro" id="IPR017871">
    <property type="entry name" value="ABC_transporter-like_CS"/>
</dbReference>
<evidence type="ECO:0000256" key="2">
    <source>
        <dbReference type="ARBA" id="ARBA00022448"/>
    </source>
</evidence>
<dbReference type="PANTHER" id="PTHR42798">
    <property type="entry name" value="LIPOPROTEIN-RELEASING SYSTEM ATP-BINDING PROTEIN LOLD"/>
    <property type="match status" value="1"/>
</dbReference>
<dbReference type="RefSeq" id="WP_032119708.1">
    <property type="nucleotide sequence ID" value="NZ_JACOOO010000004.1"/>
</dbReference>
<keyword evidence="8 10" id="KW-0472">Membrane</keyword>
<evidence type="ECO:0000256" key="7">
    <source>
        <dbReference type="ARBA" id="ARBA00022989"/>
    </source>
</evidence>
<feature type="transmembrane region" description="Helical" evidence="10">
    <location>
        <begin position="501"/>
        <end position="522"/>
    </location>
</feature>
<evidence type="ECO:0000256" key="3">
    <source>
        <dbReference type="ARBA" id="ARBA00022475"/>
    </source>
</evidence>
<dbReference type="InterPro" id="IPR003593">
    <property type="entry name" value="AAA+_ATPase"/>
</dbReference>
<evidence type="ECO:0000256" key="8">
    <source>
        <dbReference type="ARBA" id="ARBA00023136"/>
    </source>
</evidence>
<evidence type="ECO:0000256" key="9">
    <source>
        <dbReference type="ARBA" id="ARBA00038388"/>
    </source>
</evidence>
<evidence type="ECO:0000313" key="12">
    <source>
        <dbReference type="EMBL" id="MBC5627722.1"/>
    </source>
</evidence>
<sequence>MVILKNLFKSFGEVKICDDVNYTFREKGLTCFFGPSGSGKTTIFNLIAGFDRSYKGEIEVNDSKLNGLSIEDLCKYRFNNIGFIFQNYNLFKGYTALENVLMGIHLESDITEGEKLKRALDLLNSLGLEEQKNQKIETLSGGQKQRVSIARALINEPNLILADEPTGALDSESTKAIMEILKDISKTKQVIMISHDEDVLEYADEVIELDDNKIKVIFKKEKDHEEVAIAYEVGDGKIKKEPKLDNKTAKSISLKNFKIHMFKFILAAVIIAFGSSAFVASLSTKKITNNIINDFKTKNFFYNIGTVPTLINGEKVTEDISELYDDIKANENLENVYYQYDLENLKIKNGDKSIDIPVKVPTAIAKETMAYGNIPMTNKNEIAISSNVANRITDDIKGLIGKEVIFEYINKDGESEEVKVIVSGLTNSIYQDFILSDDLEGKIYENAQIDKENPTAISFTVKDFEKIPDVEKELKSNDIGVFTKANEVEAFQKSFTSLLKLYTVLSYLILIVGLVISAIILYRVTIERYTEIGTLGALGYTKSNINKIIFRESVYFAGLSTIIAFASIFVFDLIYKMQFGYGIEVNFVSIAILVVINLGLTIGLSGFINNKLVKTEIVAALKS</sequence>
<keyword evidence="7 10" id="KW-1133">Transmembrane helix</keyword>
<gene>
    <name evidence="12" type="ORF">H8S20_02335</name>
</gene>
<dbReference type="PANTHER" id="PTHR42798:SF4">
    <property type="entry name" value="ABC TRANSPORTER DOMAIN-CONTAINING PROTEIN"/>
    <property type="match status" value="1"/>
</dbReference>